<dbReference type="PANTHER" id="PTHR43115">
    <property type="entry name" value="DEHYDROGENASE/REDUCTASE SDR FAMILY MEMBER 11"/>
    <property type="match status" value="1"/>
</dbReference>
<organism evidence="5 6">
    <name type="scientific">Haloplanus ruber</name>
    <dbReference type="NCBI Taxonomy" id="869892"/>
    <lineage>
        <taxon>Archaea</taxon>
        <taxon>Methanobacteriati</taxon>
        <taxon>Methanobacteriota</taxon>
        <taxon>Stenosarchaea group</taxon>
        <taxon>Halobacteria</taxon>
        <taxon>Halobacteriales</taxon>
        <taxon>Haloferacaceae</taxon>
        <taxon>Haloplanus</taxon>
    </lineage>
</organism>
<evidence type="ECO:0000313" key="5">
    <source>
        <dbReference type="EMBL" id="MFD1633974.1"/>
    </source>
</evidence>
<dbReference type="Proteomes" id="UP001597075">
    <property type="component" value="Unassembled WGS sequence"/>
</dbReference>
<dbReference type="AlphaFoldDB" id="A0ABD6D0X0"/>
<sequence>MVFDSQPLDGQVAIVTGASSGIGAATAEALAEAGASVAVAARREERLAAVAERIEADGGEALVVPTDVTEESDVEHLIETTTAELGGLDVLVNNAGVMLLEAVADADTDDWRQMVEVNLLGPMTAMQTALPIMQESGGGHIVNVSSVAGRQATATASGYNATKFGINGFTEAFRQEVTDHGVRTTLIEPGLVDTELQEHIPDEELQAETEEWVASLEALTPEDIARSIRFAVTQPAHVSVNELMIRPTQQEM</sequence>
<dbReference type="SMART" id="SM00822">
    <property type="entry name" value="PKS_KR"/>
    <property type="match status" value="1"/>
</dbReference>
<feature type="domain" description="Ketoreductase" evidence="4">
    <location>
        <begin position="11"/>
        <end position="195"/>
    </location>
</feature>
<dbReference type="InterPro" id="IPR057326">
    <property type="entry name" value="KR_dom"/>
</dbReference>
<comment type="similarity">
    <text evidence="1 3">Belongs to the short-chain dehydrogenases/reductases (SDR) family.</text>
</comment>
<dbReference type="PANTHER" id="PTHR43115:SF4">
    <property type="entry name" value="DEHYDROGENASE_REDUCTASE SDR FAMILY MEMBER 11"/>
    <property type="match status" value="1"/>
</dbReference>
<dbReference type="Pfam" id="PF00106">
    <property type="entry name" value="adh_short"/>
    <property type="match status" value="1"/>
</dbReference>
<dbReference type="InterPro" id="IPR036291">
    <property type="entry name" value="NAD(P)-bd_dom_sf"/>
</dbReference>
<evidence type="ECO:0000256" key="3">
    <source>
        <dbReference type="RuleBase" id="RU000363"/>
    </source>
</evidence>
<accession>A0ABD6D0X0</accession>
<keyword evidence="2" id="KW-0560">Oxidoreductase</keyword>
<keyword evidence="6" id="KW-1185">Reference proteome</keyword>
<dbReference type="PRINTS" id="PR00080">
    <property type="entry name" value="SDRFAMILY"/>
</dbReference>
<dbReference type="FunFam" id="3.40.50.720:FF:000047">
    <property type="entry name" value="NADP-dependent L-serine/L-allo-threonine dehydrogenase"/>
    <property type="match status" value="1"/>
</dbReference>
<reference evidence="5 6" key="1">
    <citation type="journal article" date="2019" name="Int. J. Syst. Evol. Microbiol.">
        <title>The Global Catalogue of Microorganisms (GCM) 10K type strain sequencing project: providing services to taxonomists for standard genome sequencing and annotation.</title>
        <authorList>
            <consortium name="The Broad Institute Genomics Platform"/>
            <consortium name="The Broad Institute Genome Sequencing Center for Infectious Disease"/>
            <person name="Wu L."/>
            <person name="Ma J."/>
        </authorList>
    </citation>
    <scope>NUCLEOTIDE SEQUENCE [LARGE SCALE GENOMIC DNA]</scope>
    <source>
        <strain evidence="5 6">CGMCC 1.10594</strain>
    </source>
</reference>
<dbReference type="InterPro" id="IPR002347">
    <property type="entry name" value="SDR_fam"/>
</dbReference>
<dbReference type="GO" id="GO:0016616">
    <property type="term" value="F:oxidoreductase activity, acting on the CH-OH group of donors, NAD or NADP as acceptor"/>
    <property type="evidence" value="ECO:0007669"/>
    <property type="project" value="UniProtKB-ARBA"/>
</dbReference>
<dbReference type="PRINTS" id="PR00081">
    <property type="entry name" value="GDHRDH"/>
</dbReference>
<dbReference type="SUPFAM" id="SSF51735">
    <property type="entry name" value="NAD(P)-binding Rossmann-fold domains"/>
    <property type="match status" value="1"/>
</dbReference>
<dbReference type="Gene3D" id="3.40.50.720">
    <property type="entry name" value="NAD(P)-binding Rossmann-like Domain"/>
    <property type="match status" value="1"/>
</dbReference>
<name>A0ABD6D0X0_9EURY</name>
<dbReference type="EMBL" id="JBHUDL010000010">
    <property type="protein sequence ID" value="MFD1633974.1"/>
    <property type="molecule type" value="Genomic_DNA"/>
</dbReference>
<evidence type="ECO:0000256" key="1">
    <source>
        <dbReference type="ARBA" id="ARBA00006484"/>
    </source>
</evidence>
<proteinExistence type="inferred from homology"/>
<dbReference type="RefSeq" id="WP_256404237.1">
    <property type="nucleotide sequence ID" value="NZ_CP187151.1"/>
</dbReference>
<gene>
    <name evidence="5" type="ORF">ACFSBJ_09545</name>
</gene>
<dbReference type="PROSITE" id="PS00061">
    <property type="entry name" value="ADH_SHORT"/>
    <property type="match status" value="1"/>
</dbReference>
<evidence type="ECO:0000259" key="4">
    <source>
        <dbReference type="SMART" id="SM00822"/>
    </source>
</evidence>
<comment type="caution">
    <text evidence="5">The sequence shown here is derived from an EMBL/GenBank/DDBJ whole genome shotgun (WGS) entry which is preliminary data.</text>
</comment>
<evidence type="ECO:0000313" key="6">
    <source>
        <dbReference type="Proteomes" id="UP001597075"/>
    </source>
</evidence>
<protein>
    <submittedName>
        <fullName evidence="5">SDR family NAD(P)-dependent oxidoreductase</fullName>
    </submittedName>
</protein>
<dbReference type="InterPro" id="IPR020904">
    <property type="entry name" value="Sc_DH/Rdtase_CS"/>
</dbReference>
<evidence type="ECO:0000256" key="2">
    <source>
        <dbReference type="ARBA" id="ARBA00023002"/>
    </source>
</evidence>